<dbReference type="AlphaFoldDB" id="A0AAT9HG98"/>
<reference evidence="1" key="2">
    <citation type="submission" date="2024-07" db="EMBL/GenBank/DDBJ databases">
        <title>Streptomyces haneummycinica sp. nov., a new antibiotic-producing actinobacterium isolated from marine sediment.</title>
        <authorList>
            <person name="Uemura M."/>
            <person name="Hamada M."/>
            <person name="Hirano S."/>
            <person name="Kobayashi K."/>
            <person name="Ohshiro T."/>
            <person name="Kobayashi T."/>
            <person name="Terahara T."/>
        </authorList>
    </citation>
    <scope>NUCLEOTIDE SEQUENCE</scope>
    <source>
        <strain evidence="1">KM77-8</strain>
    </source>
</reference>
<gene>
    <name evidence="1" type="ORF">SHKM778_29030</name>
</gene>
<sequence length="60" mass="6754">MSLPWWSSPAVRLTWRQTSIYDALLALSPYLDTAVRDRAHLAALSRGPTPVPPRSPRTRP</sequence>
<dbReference type="EMBL" id="AP035768">
    <property type="protein sequence ID" value="BFO16515.1"/>
    <property type="molecule type" value="Genomic_DNA"/>
</dbReference>
<evidence type="ECO:0000313" key="1">
    <source>
        <dbReference type="EMBL" id="BFO16515.1"/>
    </source>
</evidence>
<name>A0AAT9HG98_9ACTN</name>
<protein>
    <submittedName>
        <fullName evidence="1">Uncharacterized protein</fullName>
    </submittedName>
</protein>
<reference evidence="1" key="1">
    <citation type="submission" date="2024-06" db="EMBL/GenBank/DDBJ databases">
        <authorList>
            <consortium name="consrtm"/>
            <person name="Uemura M."/>
            <person name="Terahara T."/>
        </authorList>
    </citation>
    <scope>NUCLEOTIDE SEQUENCE</scope>
    <source>
        <strain evidence="1">KM77-8</strain>
    </source>
</reference>
<accession>A0AAT9HG98</accession>
<organism evidence="1">
    <name type="scientific">Streptomyces haneummycinicus</name>
    <dbReference type="NCBI Taxonomy" id="3074435"/>
    <lineage>
        <taxon>Bacteria</taxon>
        <taxon>Bacillati</taxon>
        <taxon>Actinomycetota</taxon>
        <taxon>Actinomycetes</taxon>
        <taxon>Kitasatosporales</taxon>
        <taxon>Streptomycetaceae</taxon>
        <taxon>Streptomyces</taxon>
    </lineage>
</organism>
<proteinExistence type="predicted"/>